<feature type="compositionally biased region" description="Polar residues" evidence="2">
    <location>
        <begin position="24"/>
        <end position="36"/>
    </location>
</feature>
<dbReference type="Pfam" id="PF14389">
    <property type="entry name" value="Lzipper-MIP1"/>
    <property type="match status" value="1"/>
</dbReference>
<evidence type="ECO:0000313" key="6">
    <source>
        <dbReference type="Proteomes" id="UP000626092"/>
    </source>
</evidence>
<dbReference type="InterPro" id="IPR006869">
    <property type="entry name" value="DUF547"/>
</dbReference>
<comment type="caution">
    <text evidence="5">The sequence shown here is derived from an EMBL/GenBank/DDBJ whole genome shotgun (WGS) entry which is preliminary data.</text>
</comment>
<dbReference type="OrthoDB" id="418495at2759"/>
<reference evidence="5" key="1">
    <citation type="submission" date="2019-11" db="EMBL/GenBank/DDBJ databases">
        <authorList>
            <person name="Liu Y."/>
            <person name="Hou J."/>
            <person name="Li T.-Q."/>
            <person name="Guan C.-H."/>
            <person name="Wu X."/>
            <person name="Wu H.-Z."/>
            <person name="Ling F."/>
            <person name="Zhang R."/>
            <person name="Shi X.-G."/>
            <person name="Ren J.-P."/>
            <person name="Chen E.-F."/>
            <person name="Sun J.-M."/>
        </authorList>
    </citation>
    <scope>NUCLEOTIDE SEQUENCE</scope>
    <source>
        <strain evidence="5">Adult_tree_wgs_1</strain>
        <tissue evidence="5">Leaves</tissue>
    </source>
</reference>
<evidence type="ECO:0000259" key="3">
    <source>
        <dbReference type="Pfam" id="PF04784"/>
    </source>
</evidence>
<organism evidence="5 6">
    <name type="scientific">Rhododendron simsii</name>
    <name type="common">Sims's rhododendron</name>
    <dbReference type="NCBI Taxonomy" id="118357"/>
    <lineage>
        <taxon>Eukaryota</taxon>
        <taxon>Viridiplantae</taxon>
        <taxon>Streptophyta</taxon>
        <taxon>Embryophyta</taxon>
        <taxon>Tracheophyta</taxon>
        <taxon>Spermatophyta</taxon>
        <taxon>Magnoliopsida</taxon>
        <taxon>eudicotyledons</taxon>
        <taxon>Gunneridae</taxon>
        <taxon>Pentapetalae</taxon>
        <taxon>asterids</taxon>
        <taxon>Ericales</taxon>
        <taxon>Ericaceae</taxon>
        <taxon>Ericoideae</taxon>
        <taxon>Rhodoreae</taxon>
        <taxon>Rhododendron</taxon>
    </lineage>
</organism>
<keyword evidence="6" id="KW-1185">Reference proteome</keyword>
<feature type="domain" description="DUF547" evidence="3">
    <location>
        <begin position="332"/>
        <end position="463"/>
    </location>
</feature>
<feature type="region of interest" description="Disordered" evidence="2">
    <location>
        <begin position="24"/>
        <end position="43"/>
    </location>
</feature>
<proteinExistence type="predicted"/>
<dbReference type="PANTHER" id="PTHR23054:SF53">
    <property type="entry name" value="OS06G0704100 PROTEIN"/>
    <property type="match status" value="1"/>
</dbReference>
<dbReference type="PANTHER" id="PTHR23054">
    <property type="entry name" value="TERNARY COMPLEX FACTOR MIP1, LEUCINE-ZIPPER-RELATED"/>
    <property type="match status" value="1"/>
</dbReference>
<dbReference type="Proteomes" id="UP000626092">
    <property type="component" value="Unassembled WGS sequence"/>
</dbReference>
<gene>
    <name evidence="5" type="ORF">RHSIM_Rhsim08G0252100</name>
</gene>
<accession>A0A834GSJ3</accession>
<keyword evidence="1" id="KW-0175">Coiled coil</keyword>
<feature type="domain" description="Ternary complex factor MIP1 leucine-zipper" evidence="4">
    <location>
        <begin position="73"/>
        <end position="147"/>
    </location>
</feature>
<evidence type="ECO:0000313" key="5">
    <source>
        <dbReference type="EMBL" id="KAF7136147.1"/>
    </source>
</evidence>
<evidence type="ECO:0000259" key="4">
    <source>
        <dbReference type="Pfam" id="PF14389"/>
    </source>
</evidence>
<protein>
    <recommendedName>
        <fullName evidence="7">DUF547 domain-containing protein</fullName>
    </recommendedName>
</protein>
<dbReference type="AlphaFoldDB" id="A0A834GSJ3"/>
<evidence type="ECO:0000256" key="2">
    <source>
        <dbReference type="SAM" id="MobiDB-lite"/>
    </source>
</evidence>
<evidence type="ECO:0000256" key="1">
    <source>
        <dbReference type="SAM" id="Coils"/>
    </source>
</evidence>
<name>A0A834GSJ3_RHOSS</name>
<dbReference type="Pfam" id="PF04784">
    <property type="entry name" value="DUF547"/>
    <property type="match status" value="1"/>
</dbReference>
<evidence type="ECO:0008006" key="7">
    <source>
        <dbReference type="Google" id="ProtNLM"/>
    </source>
</evidence>
<dbReference type="EMBL" id="WJXA01000008">
    <property type="protein sequence ID" value="KAF7136147.1"/>
    <property type="molecule type" value="Genomic_DNA"/>
</dbReference>
<sequence>MCDSTLVCSSLSLGDSTTKRAASSIAGSCNSETKSNNPDESRNDHSFCFQAKDFRGDAITLKLSSKTSGGYIYRLQLQKDVQRLQQQLQEEMELHAILENAIENNAVIPPGVSHLPAYALELLSSIAILESAILKLEEEFISLHFQTVVELDTKFCQPLDVDELSTDVRPKDLWDNPNRLSEEMVRCMKNIFISLADSTARLKSSASETQYSSLSPCGHLSNSSMLSLSDRSRMSSGVQSPQLNKQYNPEVLATENTFDPYRVGCKLSWGDIGSYRLATEVSWMSVGRKQLEYAAGALRRFRLSFNQMLFSCYCLENRTLVEQLARVNPICLSGNEKLAFWINLYNALIMHAYLAYGVPRSELKLFSLMQKAAYTIGGHSLSAAAIEYVILKMKPPAHRPQIALLLALHKLKVLEEQRKYAIDSSEPLVAFALSCGLYSSPAIRIYTASNVREGLHEAQRDFIRASVGVSSKGRLLVPKMLHCFSKSFVDDANLAVWISHYLPPHQAAFVEQCISKRRQSLLSSRNCGILPFDSRFRYLFLPEQM</sequence>
<dbReference type="InterPro" id="IPR025757">
    <property type="entry name" value="MIP1_Leuzipper"/>
</dbReference>
<feature type="coiled-coil region" evidence="1">
    <location>
        <begin position="74"/>
        <end position="139"/>
    </location>
</feature>